<sequence length="218" mass="22025">MPVASPAGPAAASAAAPAAAAAAASAALQSCSTGRGGEEAAVAGSPLSGPSGGRGQRPELLRQKGQKRAGPRLPPPAPALRLLSTSTRGERPGRRRGLQRASSPPWDPSSSKSPLPRGKPGGGLSRELEGLEGKEKKRAAHEAPGIRWAHRAPPPAAAPHRAMRGRDAREARPELGRTAPPPPKGDAPGWVDSACLDLAGSHPGGGSLEGADEPRYQG</sequence>
<organism evidence="2 3">
    <name type="scientific">Lipotes vexillifer</name>
    <name type="common">Yangtze river dolphin</name>
    <dbReference type="NCBI Taxonomy" id="118797"/>
    <lineage>
        <taxon>Eukaryota</taxon>
        <taxon>Metazoa</taxon>
        <taxon>Chordata</taxon>
        <taxon>Craniata</taxon>
        <taxon>Vertebrata</taxon>
        <taxon>Euteleostomi</taxon>
        <taxon>Mammalia</taxon>
        <taxon>Eutheria</taxon>
        <taxon>Laurasiatheria</taxon>
        <taxon>Artiodactyla</taxon>
        <taxon>Whippomorpha</taxon>
        <taxon>Cetacea</taxon>
        <taxon>Odontoceti</taxon>
        <taxon>Lipotidae</taxon>
        <taxon>Lipotes</taxon>
    </lineage>
</organism>
<name>A0A340Y441_LIPVE</name>
<feature type="region of interest" description="Disordered" evidence="1">
    <location>
        <begin position="1"/>
        <end position="218"/>
    </location>
</feature>
<dbReference type="RefSeq" id="XP_007467142.1">
    <property type="nucleotide sequence ID" value="XM_007467080.1"/>
</dbReference>
<dbReference type="Proteomes" id="UP000265300">
    <property type="component" value="Unplaced"/>
</dbReference>
<evidence type="ECO:0000256" key="1">
    <source>
        <dbReference type="SAM" id="MobiDB-lite"/>
    </source>
</evidence>
<feature type="compositionally biased region" description="Low complexity" evidence="1">
    <location>
        <begin position="102"/>
        <end position="116"/>
    </location>
</feature>
<evidence type="ECO:0000313" key="3">
    <source>
        <dbReference type="RefSeq" id="XP_007467142.1"/>
    </source>
</evidence>
<feature type="compositionally biased region" description="Basic and acidic residues" evidence="1">
    <location>
        <begin position="126"/>
        <end position="135"/>
    </location>
</feature>
<evidence type="ECO:0000313" key="2">
    <source>
        <dbReference type="Proteomes" id="UP000265300"/>
    </source>
</evidence>
<dbReference type="KEGG" id="lve:103069696"/>
<reference evidence="3" key="1">
    <citation type="submission" date="2025-08" db="UniProtKB">
        <authorList>
            <consortium name="RefSeq"/>
        </authorList>
    </citation>
    <scope>IDENTIFICATION</scope>
</reference>
<proteinExistence type="predicted"/>
<keyword evidence="2" id="KW-1185">Reference proteome</keyword>
<accession>A0A340Y441</accession>
<protein>
    <submittedName>
        <fullName evidence="3">Progesterone receptor-like</fullName>
    </submittedName>
</protein>
<dbReference type="GeneID" id="103069696"/>
<feature type="compositionally biased region" description="Low complexity" evidence="1">
    <location>
        <begin position="1"/>
        <end position="27"/>
    </location>
</feature>
<dbReference type="InParanoid" id="A0A340Y441"/>
<dbReference type="AlphaFoldDB" id="A0A340Y441"/>
<gene>
    <name evidence="3" type="primary">LOC103069696</name>
</gene>
<feature type="compositionally biased region" description="Basic and acidic residues" evidence="1">
    <location>
        <begin position="164"/>
        <end position="175"/>
    </location>
</feature>